<dbReference type="GO" id="GO:0008080">
    <property type="term" value="F:N-acetyltransferase activity"/>
    <property type="evidence" value="ECO:0007669"/>
    <property type="project" value="InterPro"/>
</dbReference>
<reference evidence="4" key="2">
    <citation type="submission" date="2020-09" db="EMBL/GenBank/DDBJ databases">
        <authorList>
            <person name="Sun Q."/>
            <person name="Kim S."/>
        </authorList>
    </citation>
    <scope>NUCLEOTIDE SEQUENCE</scope>
    <source>
        <strain evidence="4">KCTC 42651</strain>
    </source>
</reference>
<evidence type="ECO:0000313" key="5">
    <source>
        <dbReference type="Proteomes" id="UP000630353"/>
    </source>
</evidence>
<dbReference type="Proteomes" id="UP000630353">
    <property type="component" value="Unassembled WGS sequence"/>
</dbReference>
<keyword evidence="5" id="KW-1185">Reference proteome</keyword>
<dbReference type="Pfam" id="PF00583">
    <property type="entry name" value="Acetyltransf_1"/>
    <property type="match status" value="1"/>
</dbReference>
<evidence type="ECO:0000256" key="1">
    <source>
        <dbReference type="ARBA" id="ARBA00022679"/>
    </source>
</evidence>
<dbReference type="InterPro" id="IPR050769">
    <property type="entry name" value="NAT_camello-type"/>
</dbReference>
<dbReference type="PROSITE" id="PS51186">
    <property type="entry name" value="GNAT"/>
    <property type="match status" value="1"/>
</dbReference>
<accession>A0A918XMY1</accession>
<comment type="caution">
    <text evidence="4">The sequence shown here is derived from an EMBL/GenBank/DDBJ whole genome shotgun (WGS) entry which is preliminary data.</text>
</comment>
<sequence length="223" mass="24585">MKDGNENAPSEATPETASAEPANKHPALTGDLPLPTPPVPTVEMVEALNSNDLHDLCDAAEAAIIDGGGFGWLKPPPRHTLEAYWKGVLLIPERMLFVARLDGVIAGSCQIQKPPRNNEAQGFACNLTTNFLAPWSRGHGLARQLIEIAEQHARAAGFRVLNLDVRETQRAAIRLYETLGYVKFGEHPFYAFAGDRYVRGYFYYKELLPLRPVATAPKPEEQP</sequence>
<protein>
    <recommendedName>
        <fullName evidence="3">N-acetyltransferase domain-containing protein</fullName>
    </recommendedName>
</protein>
<dbReference type="InterPro" id="IPR016181">
    <property type="entry name" value="Acyl_CoA_acyltransferase"/>
</dbReference>
<dbReference type="PANTHER" id="PTHR13947:SF37">
    <property type="entry name" value="LD18367P"/>
    <property type="match status" value="1"/>
</dbReference>
<dbReference type="AlphaFoldDB" id="A0A918XMY1"/>
<name>A0A918XMY1_9PROT</name>
<keyword evidence="1" id="KW-0808">Transferase</keyword>
<feature type="domain" description="N-acetyltransferase" evidence="3">
    <location>
        <begin position="43"/>
        <end position="208"/>
    </location>
</feature>
<evidence type="ECO:0000313" key="4">
    <source>
        <dbReference type="EMBL" id="GHD39800.1"/>
    </source>
</evidence>
<organism evidence="4 5">
    <name type="scientific">Thalassobaculum fulvum</name>
    <dbReference type="NCBI Taxonomy" id="1633335"/>
    <lineage>
        <taxon>Bacteria</taxon>
        <taxon>Pseudomonadati</taxon>
        <taxon>Pseudomonadota</taxon>
        <taxon>Alphaproteobacteria</taxon>
        <taxon>Rhodospirillales</taxon>
        <taxon>Thalassobaculaceae</taxon>
        <taxon>Thalassobaculum</taxon>
    </lineage>
</organism>
<dbReference type="SUPFAM" id="SSF55729">
    <property type="entry name" value="Acyl-CoA N-acyltransferases (Nat)"/>
    <property type="match status" value="1"/>
</dbReference>
<reference evidence="4" key="1">
    <citation type="journal article" date="2014" name="Int. J. Syst. Evol. Microbiol.">
        <title>Complete genome sequence of Corynebacterium casei LMG S-19264T (=DSM 44701T), isolated from a smear-ripened cheese.</title>
        <authorList>
            <consortium name="US DOE Joint Genome Institute (JGI-PGF)"/>
            <person name="Walter F."/>
            <person name="Albersmeier A."/>
            <person name="Kalinowski J."/>
            <person name="Ruckert C."/>
        </authorList>
    </citation>
    <scope>NUCLEOTIDE SEQUENCE</scope>
    <source>
        <strain evidence="4">KCTC 42651</strain>
    </source>
</reference>
<dbReference type="CDD" id="cd04301">
    <property type="entry name" value="NAT_SF"/>
    <property type="match status" value="1"/>
</dbReference>
<dbReference type="PANTHER" id="PTHR13947">
    <property type="entry name" value="GNAT FAMILY N-ACETYLTRANSFERASE"/>
    <property type="match status" value="1"/>
</dbReference>
<feature type="compositionally biased region" description="Low complexity" evidence="2">
    <location>
        <begin position="8"/>
        <end position="21"/>
    </location>
</feature>
<proteinExistence type="predicted"/>
<gene>
    <name evidence="4" type="ORF">GCM10017083_02240</name>
</gene>
<evidence type="ECO:0000259" key="3">
    <source>
        <dbReference type="PROSITE" id="PS51186"/>
    </source>
</evidence>
<dbReference type="Gene3D" id="3.40.630.30">
    <property type="match status" value="1"/>
</dbReference>
<feature type="region of interest" description="Disordered" evidence="2">
    <location>
        <begin position="1"/>
        <end position="33"/>
    </location>
</feature>
<dbReference type="EMBL" id="BMZS01000001">
    <property type="protein sequence ID" value="GHD39800.1"/>
    <property type="molecule type" value="Genomic_DNA"/>
</dbReference>
<evidence type="ECO:0000256" key="2">
    <source>
        <dbReference type="SAM" id="MobiDB-lite"/>
    </source>
</evidence>
<dbReference type="RefSeq" id="WP_308434470.1">
    <property type="nucleotide sequence ID" value="NZ_BMZS01000001.1"/>
</dbReference>
<dbReference type="InterPro" id="IPR000182">
    <property type="entry name" value="GNAT_dom"/>
</dbReference>